<evidence type="ECO:0000313" key="3">
    <source>
        <dbReference type="Proteomes" id="UP000273734"/>
    </source>
</evidence>
<reference evidence="2 3" key="1">
    <citation type="submission" date="2018-08" db="EMBL/GenBank/DDBJ databases">
        <title>Comparative analysis of Burkholderia isolates from Puerto Rico.</title>
        <authorList>
            <person name="Hall C."/>
            <person name="Sahl J."/>
            <person name="Wagner D."/>
        </authorList>
    </citation>
    <scope>NUCLEOTIDE SEQUENCE [LARGE SCALE GENOMIC DNA]</scope>
    <source>
        <strain evidence="2 3">Bp8964</strain>
    </source>
</reference>
<comment type="caution">
    <text evidence="2">The sequence shown here is derived from an EMBL/GenBank/DDBJ whole genome shotgun (WGS) entry which is preliminary data.</text>
</comment>
<proteinExistence type="predicted"/>
<accession>A0AB74DD90</accession>
<feature type="region of interest" description="Disordered" evidence="1">
    <location>
        <begin position="102"/>
        <end position="123"/>
    </location>
</feature>
<sequence length="229" mass="25056">MHFYTLSEAAAEIAAELYPADANDGSGDRRTDVERSYLAALQGAVCENEIIYRDPGSRLPIQQEGIAAFMTSHWCVVSVADLNAWLQAKGVGIQVPPCAPNDSESVELSEDAAQGGDGAESEWPTSAQLADALGPYLVAGRDGEWLKLRLNDADRYAELVKFRRKEGKRPIARWSVGGVTVYLLSLKELTWKGAKAALEKHYPDSLPVLNGLGHREDMAPAQWFPTNRD</sequence>
<dbReference type="Proteomes" id="UP000273734">
    <property type="component" value="Unassembled WGS sequence"/>
</dbReference>
<protein>
    <submittedName>
        <fullName evidence="2">Uncharacterized protein</fullName>
    </submittedName>
</protein>
<dbReference type="AlphaFoldDB" id="A0AB74DD90"/>
<organism evidence="2 3">
    <name type="scientific">Burkholderia ubonensis</name>
    <dbReference type="NCBI Taxonomy" id="101571"/>
    <lineage>
        <taxon>Bacteria</taxon>
        <taxon>Pseudomonadati</taxon>
        <taxon>Pseudomonadota</taxon>
        <taxon>Betaproteobacteria</taxon>
        <taxon>Burkholderiales</taxon>
        <taxon>Burkholderiaceae</taxon>
        <taxon>Burkholderia</taxon>
        <taxon>Burkholderia cepacia complex</taxon>
    </lineage>
</organism>
<dbReference type="RefSeq" id="WP_095412945.1">
    <property type="nucleotide sequence ID" value="NZ_NQMX01000056.1"/>
</dbReference>
<evidence type="ECO:0000256" key="1">
    <source>
        <dbReference type="SAM" id="MobiDB-lite"/>
    </source>
</evidence>
<dbReference type="EMBL" id="QTNY01000007">
    <property type="protein sequence ID" value="RQP79191.1"/>
    <property type="molecule type" value="Genomic_DNA"/>
</dbReference>
<gene>
    <name evidence="2" type="ORF">DF015_12350</name>
</gene>
<evidence type="ECO:0000313" key="2">
    <source>
        <dbReference type="EMBL" id="RQP79191.1"/>
    </source>
</evidence>
<name>A0AB74DD90_9BURK</name>